<accession>A0ABD4T590</accession>
<protein>
    <submittedName>
        <fullName evidence="2">Class I SAM-dependent methyltransferase family protein</fullName>
        <ecNumber evidence="2">2.1.1.-</ecNumber>
    </submittedName>
</protein>
<dbReference type="CDD" id="cd02440">
    <property type="entry name" value="AdoMet_MTases"/>
    <property type="match status" value="1"/>
</dbReference>
<dbReference type="Pfam" id="PF12147">
    <property type="entry name" value="Methyltransf_20"/>
    <property type="match status" value="1"/>
</dbReference>
<keyword evidence="3" id="KW-1185">Reference proteome</keyword>
<name>A0ABD4T590_9CYAN</name>
<dbReference type="EC" id="2.1.1.-" evidence="2"/>
<reference evidence="2 3" key="1">
    <citation type="journal article" date="2015" name="Genome Announc.">
        <title>Draft Genome Sequence of Filamentous Marine Cyanobacterium Lyngbya confervoides Strain BDU141951.</title>
        <authorList>
            <person name="Chandrababunaidu M.M."/>
            <person name="Sen D."/>
            <person name="Tripathy S."/>
        </authorList>
    </citation>
    <scope>NUCLEOTIDE SEQUENCE [LARGE SCALE GENOMIC DNA]</scope>
    <source>
        <strain evidence="2 3">BDU141951</strain>
    </source>
</reference>
<feature type="domain" description="Methyltransferase" evidence="1">
    <location>
        <begin position="9"/>
        <end position="279"/>
    </location>
</feature>
<dbReference type="RefSeq" id="WP_166282625.1">
    <property type="nucleotide sequence ID" value="NZ_JTHE03000071.1"/>
</dbReference>
<sequence>MTVPTNSEATLFRPLPVWHPKALYYGIFRLLLRSVGRLSKGIRLGLNYGFDSGVMLEYVYGNRAQGTTFVGRGLDRLYLNSVGWKGIRERGQILQQVLRETLDQNRAQQIHSYLLDVACGGGRYDLEVLAQCPADSFSATLRDYRRENIEKATQLAQQLGVSVTLEQADAFSDVALAQVQPAPNIIVVSGLHEILPDNDLICHHFRQLYEIMAPQGTLIYTIQPHHPQLELIARTLNSHTGKPWVMRLRSLELTQEWARAAGFETFEVHQGCYGIFGVVKTYKNATQVH</sequence>
<evidence type="ECO:0000313" key="3">
    <source>
        <dbReference type="Proteomes" id="UP000031561"/>
    </source>
</evidence>
<evidence type="ECO:0000259" key="1">
    <source>
        <dbReference type="Pfam" id="PF12147"/>
    </source>
</evidence>
<proteinExistence type="predicted"/>
<dbReference type="EMBL" id="JTHE03000071">
    <property type="protein sequence ID" value="MCM1983689.1"/>
    <property type="molecule type" value="Genomic_DNA"/>
</dbReference>
<keyword evidence="2" id="KW-0489">Methyltransferase</keyword>
<dbReference type="GO" id="GO:0032259">
    <property type="term" value="P:methylation"/>
    <property type="evidence" value="ECO:0007669"/>
    <property type="project" value="UniProtKB-KW"/>
</dbReference>
<dbReference type="SUPFAM" id="SSF53335">
    <property type="entry name" value="S-adenosyl-L-methionine-dependent methyltransferases"/>
    <property type="match status" value="1"/>
</dbReference>
<gene>
    <name evidence="2" type="ORF">QQ91_0012760</name>
</gene>
<dbReference type="Gene3D" id="3.40.50.150">
    <property type="entry name" value="Vaccinia Virus protein VP39"/>
    <property type="match status" value="1"/>
</dbReference>
<keyword evidence="2" id="KW-0808">Transferase</keyword>
<dbReference type="Proteomes" id="UP000031561">
    <property type="component" value="Unassembled WGS sequence"/>
</dbReference>
<organism evidence="2 3">
    <name type="scientific">Lyngbya confervoides BDU141951</name>
    <dbReference type="NCBI Taxonomy" id="1574623"/>
    <lineage>
        <taxon>Bacteria</taxon>
        <taxon>Bacillati</taxon>
        <taxon>Cyanobacteriota</taxon>
        <taxon>Cyanophyceae</taxon>
        <taxon>Oscillatoriophycideae</taxon>
        <taxon>Oscillatoriales</taxon>
        <taxon>Microcoleaceae</taxon>
        <taxon>Lyngbya</taxon>
    </lineage>
</organism>
<dbReference type="AlphaFoldDB" id="A0ABD4T590"/>
<dbReference type="InterPro" id="IPR029063">
    <property type="entry name" value="SAM-dependent_MTases_sf"/>
</dbReference>
<comment type="caution">
    <text evidence="2">The sequence shown here is derived from an EMBL/GenBank/DDBJ whole genome shotgun (WGS) entry which is preliminary data.</text>
</comment>
<dbReference type="GO" id="GO:0008168">
    <property type="term" value="F:methyltransferase activity"/>
    <property type="evidence" value="ECO:0007669"/>
    <property type="project" value="UniProtKB-KW"/>
</dbReference>
<dbReference type="InterPro" id="IPR022744">
    <property type="entry name" value="MeTrfase_dom_put"/>
</dbReference>
<evidence type="ECO:0000313" key="2">
    <source>
        <dbReference type="EMBL" id="MCM1983689.1"/>
    </source>
</evidence>